<dbReference type="InterPro" id="IPR036291">
    <property type="entry name" value="NAD(P)-bd_dom_sf"/>
</dbReference>
<protein>
    <submittedName>
        <fullName evidence="7">622_t:CDS:1</fullName>
    </submittedName>
</protein>
<dbReference type="PANTHER" id="PTHR44196">
    <property type="entry name" value="DEHYDROGENASE/REDUCTASE SDR FAMILY MEMBER 7B"/>
    <property type="match status" value="1"/>
</dbReference>
<feature type="domain" description="Protein N-terminal glutamine amidohydrolase alpha beta roll" evidence="6">
    <location>
        <begin position="11"/>
        <end position="152"/>
    </location>
</feature>
<comment type="similarity">
    <text evidence="1">Belongs to the short-chain dehydrogenases/reductases (SDR) family.</text>
</comment>
<keyword evidence="5" id="KW-1133">Transmembrane helix</keyword>
<dbReference type="PROSITE" id="PS00061">
    <property type="entry name" value="ADH_SHORT"/>
    <property type="match status" value="1"/>
</dbReference>
<keyword evidence="8" id="KW-1185">Reference proteome</keyword>
<dbReference type="Proteomes" id="UP000789375">
    <property type="component" value="Unassembled WGS sequence"/>
</dbReference>
<comment type="caution">
    <text evidence="7">The sequence shown here is derived from an EMBL/GenBank/DDBJ whole genome shotgun (WGS) entry which is preliminary data.</text>
</comment>
<evidence type="ECO:0000313" key="8">
    <source>
        <dbReference type="Proteomes" id="UP000789375"/>
    </source>
</evidence>
<keyword evidence="5" id="KW-0472">Membrane</keyword>
<sequence length="456" mass="51022">MSDFSNEKLIYTPCYCEENVYHLCKAFGKLDDVYVCFISNENRSIPIWKQRASKLPDGIVIWDYHVILLVKEMSNSTKVYDLDTTLSFPCDFSIYVQESFKTLDDPQYYRKYRIIPAETYLKIFASDRSHMIKKDGTWYASPPIYSPISTSVTAYFTETLVFIGFMLLVPILYVANFYFRYKRYKAATPWSIQDKIVVITGASSGIGEALAYEFARQGANLILCGRRVDSLANVAKECKETCGAKNVTIQKVDVTSETDVMRFVASLEASHNKIDCLVLNAGVSMGETLESVEDFELIKKIMDVNYFGATMLAFNSLPLLKNAEKPRIVVNSSLAGIIPVPFRTGYAGSKFALRGFFESLQNELVDDNIFITMVYPGVVMTDINKNRLGDNPIALDFSNAMPSDECAKIIVDGTVQGKKEIVFTAIGKLGRLMEAAGPSGISNEVMAHVGDELQHD</sequence>
<dbReference type="GO" id="GO:0016811">
    <property type="term" value="F:hydrolase activity, acting on carbon-nitrogen (but not peptide) bonds, in linear amides"/>
    <property type="evidence" value="ECO:0007669"/>
    <property type="project" value="InterPro"/>
</dbReference>
<name>A0A9N9A7J8_FUNMO</name>
<dbReference type="PANTHER" id="PTHR44196:SF1">
    <property type="entry name" value="DEHYDROGENASE_REDUCTASE SDR FAMILY MEMBER 7B"/>
    <property type="match status" value="1"/>
</dbReference>
<dbReference type="GO" id="GO:0016491">
    <property type="term" value="F:oxidoreductase activity"/>
    <property type="evidence" value="ECO:0007669"/>
    <property type="project" value="UniProtKB-KW"/>
</dbReference>
<dbReference type="EMBL" id="CAJVPP010000883">
    <property type="protein sequence ID" value="CAG8519216.1"/>
    <property type="molecule type" value="Genomic_DNA"/>
</dbReference>
<keyword evidence="5" id="KW-0812">Transmembrane</keyword>
<dbReference type="NCBIfam" id="NF004825">
    <property type="entry name" value="PRK06181.1"/>
    <property type="match status" value="1"/>
</dbReference>
<evidence type="ECO:0000256" key="4">
    <source>
        <dbReference type="ARBA" id="ARBA00037096"/>
    </source>
</evidence>
<gene>
    <name evidence="7" type="ORF">FMOSSE_LOCUS4942</name>
</gene>
<dbReference type="InterPro" id="IPR020904">
    <property type="entry name" value="Sc_DH/Rdtase_CS"/>
</dbReference>
<dbReference type="InterPro" id="IPR002347">
    <property type="entry name" value="SDR_fam"/>
</dbReference>
<dbReference type="InterPro" id="IPR023128">
    <property type="entry name" value="Prot_N_Gln_amidohydro_ab_roll"/>
</dbReference>
<reference evidence="7" key="1">
    <citation type="submission" date="2021-06" db="EMBL/GenBank/DDBJ databases">
        <authorList>
            <person name="Kallberg Y."/>
            <person name="Tangrot J."/>
            <person name="Rosling A."/>
        </authorList>
    </citation>
    <scope>NUCLEOTIDE SEQUENCE</scope>
    <source>
        <strain evidence="7">87-6 pot B 2015</strain>
    </source>
</reference>
<proteinExistence type="inferred from homology"/>
<evidence type="ECO:0000256" key="3">
    <source>
        <dbReference type="ARBA" id="ARBA00023002"/>
    </source>
</evidence>
<dbReference type="InterPro" id="IPR037132">
    <property type="entry name" value="N_Gln_amidohydro_ab_roll_sf"/>
</dbReference>
<comment type="function">
    <text evidence="4">Putative oxidoreductase.</text>
</comment>
<keyword evidence="3" id="KW-0560">Oxidoreductase</keyword>
<evidence type="ECO:0000259" key="6">
    <source>
        <dbReference type="Pfam" id="PF09764"/>
    </source>
</evidence>
<evidence type="ECO:0000313" key="7">
    <source>
        <dbReference type="EMBL" id="CAG8519216.1"/>
    </source>
</evidence>
<dbReference type="SUPFAM" id="SSF51735">
    <property type="entry name" value="NAD(P)-binding Rossmann-fold domains"/>
    <property type="match status" value="1"/>
</dbReference>
<evidence type="ECO:0000256" key="5">
    <source>
        <dbReference type="SAM" id="Phobius"/>
    </source>
</evidence>
<dbReference type="Gene3D" id="3.10.620.10">
    <property type="entry name" value="Protein N-terminal glutamine amidohydrolase, alpha beta roll"/>
    <property type="match status" value="1"/>
</dbReference>
<keyword evidence="2" id="KW-0521">NADP</keyword>
<evidence type="ECO:0000256" key="2">
    <source>
        <dbReference type="ARBA" id="ARBA00022857"/>
    </source>
</evidence>
<organism evidence="7 8">
    <name type="scientific">Funneliformis mosseae</name>
    <name type="common">Endomycorrhizal fungus</name>
    <name type="synonym">Glomus mosseae</name>
    <dbReference type="NCBI Taxonomy" id="27381"/>
    <lineage>
        <taxon>Eukaryota</taxon>
        <taxon>Fungi</taxon>
        <taxon>Fungi incertae sedis</taxon>
        <taxon>Mucoromycota</taxon>
        <taxon>Glomeromycotina</taxon>
        <taxon>Glomeromycetes</taxon>
        <taxon>Glomerales</taxon>
        <taxon>Glomeraceae</taxon>
        <taxon>Funneliformis</taxon>
    </lineage>
</organism>
<dbReference type="Pfam" id="PF00106">
    <property type="entry name" value="adh_short"/>
    <property type="match status" value="1"/>
</dbReference>
<dbReference type="Pfam" id="PF09764">
    <property type="entry name" value="Nt_Gln_amidase"/>
    <property type="match status" value="1"/>
</dbReference>
<dbReference type="AlphaFoldDB" id="A0A9N9A7J8"/>
<accession>A0A9N9A7J8</accession>
<dbReference type="PRINTS" id="PR00081">
    <property type="entry name" value="GDHRDH"/>
</dbReference>
<dbReference type="Gene3D" id="3.40.50.720">
    <property type="entry name" value="NAD(P)-binding Rossmann-like Domain"/>
    <property type="match status" value="1"/>
</dbReference>
<evidence type="ECO:0000256" key="1">
    <source>
        <dbReference type="ARBA" id="ARBA00006484"/>
    </source>
</evidence>
<feature type="transmembrane region" description="Helical" evidence="5">
    <location>
        <begin position="160"/>
        <end position="179"/>
    </location>
</feature>
<dbReference type="GO" id="GO:0016020">
    <property type="term" value="C:membrane"/>
    <property type="evidence" value="ECO:0007669"/>
    <property type="project" value="TreeGrafter"/>
</dbReference>